<gene>
    <name evidence="5" type="ORF">N177_1794</name>
</gene>
<dbReference type="InterPro" id="IPR013216">
    <property type="entry name" value="Methyltransf_11"/>
</dbReference>
<dbReference type="GO" id="GO:0010420">
    <property type="term" value="F:polyprenyldihydroxybenzoate methyltransferase activity"/>
    <property type="evidence" value="ECO:0007669"/>
    <property type="project" value="TreeGrafter"/>
</dbReference>
<feature type="domain" description="Methyltransferase type 11" evidence="4">
    <location>
        <begin position="68"/>
        <end position="161"/>
    </location>
</feature>
<evidence type="ECO:0000313" key="5">
    <source>
        <dbReference type="EMBL" id="ESR25277.1"/>
    </source>
</evidence>
<dbReference type="OrthoDB" id="9807911at2"/>
<accession>V4QZT5</accession>
<dbReference type="SUPFAM" id="SSF53335">
    <property type="entry name" value="S-adenosyl-L-methionine-dependent methyltransferases"/>
    <property type="match status" value="1"/>
</dbReference>
<keyword evidence="5" id="KW-0830">Ubiquinone</keyword>
<dbReference type="AlphaFoldDB" id="V4QZT5"/>
<keyword evidence="2 5" id="KW-0808">Transferase</keyword>
<dbReference type="InterPro" id="IPR029063">
    <property type="entry name" value="SAM-dependent_MTases_sf"/>
</dbReference>
<dbReference type="RefSeq" id="WP_023431935.1">
    <property type="nucleotide sequence ID" value="NZ_AWXZ01000023.1"/>
</dbReference>
<protein>
    <submittedName>
        <fullName evidence="5">Weak similarity to ubiquinone/menaquinone biosynthesis methyl transferase</fullName>
    </submittedName>
</protein>
<dbReference type="EMBL" id="AWXZ01000023">
    <property type="protein sequence ID" value="ESR25277.1"/>
    <property type="molecule type" value="Genomic_DNA"/>
</dbReference>
<keyword evidence="6" id="KW-1185">Reference proteome</keyword>
<dbReference type="STRING" id="631454.N177_1794"/>
<comment type="caution">
    <text evidence="5">The sequence shown here is derived from an EMBL/GenBank/DDBJ whole genome shotgun (WGS) entry which is preliminary data.</text>
</comment>
<evidence type="ECO:0000256" key="1">
    <source>
        <dbReference type="ARBA" id="ARBA00022603"/>
    </source>
</evidence>
<evidence type="ECO:0000256" key="3">
    <source>
        <dbReference type="ARBA" id="ARBA00022691"/>
    </source>
</evidence>
<keyword evidence="3" id="KW-0949">S-adenosyl-L-methionine</keyword>
<dbReference type="PANTHER" id="PTHR43464">
    <property type="entry name" value="METHYLTRANSFERASE"/>
    <property type="match status" value="1"/>
</dbReference>
<organism evidence="5 6">
    <name type="scientific">Lutibaculum baratangense AMV1</name>
    <dbReference type="NCBI Taxonomy" id="631454"/>
    <lineage>
        <taxon>Bacteria</taxon>
        <taxon>Pseudomonadati</taxon>
        <taxon>Pseudomonadota</taxon>
        <taxon>Alphaproteobacteria</taxon>
        <taxon>Hyphomicrobiales</taxon>
        <taxon>Tepidamorphaceae</taxon>
        <taxon>Lutibaculum</taxon>
    </lineage>
</organism>
<sequence length="217" mass="23469">MTEQDKGGGNDQWLDRVYHSSDRDALAKTYDEWAADYDAHLQGFGYRNTALTVGLVCRHVAADAGEVLDAACGTGLIGEDLHTLGYDGLVGIDLSEGMIETSRARGVYTELSRMMLGERLGFADGRFAATIAIGVLTIGHAPPSSLDELLRVTKRGGLLIFSLPQPAYEEGGFKEKMAELDAAGAWQHVESTRPYRVLPGAANEGEMLSHIHVYRVG</sequence>
<evidence type="ECO:0000259" key="4">
    <source>
        <dbReference type="Pfam" id="PF08241"/>
    </source>
</evidence>
<keyword evidence="1" id="KW-0489">Methyltransferase</keyword>
<reference evidence="5 6" key="1">
    <citation type="journal article" date="2014" name="Genome Announc.">
        <title>Draft Genome Sequence of Lutibaculum baratangense Strain AMV1T, Isolated from a Mud Volcano in Andamans, India.</title>
        <authorList>
            <person name="Singh A."/>
            <person name="Sreenivas A."/>
            <person name="Sathyanarayana Reddy G."/>
            <person name="Pinnaka A.K."/>
            <person name="Shivaji S."/>
        </authorList>
    </citation>
    <scope>NUCLEOTIDE SEQUENCE [LARGE SCALE GENOMIC DNA]</scope>
    <source>
        <strain evidence="5 6">AMV1</strain>
    </source>
</reference>
<dbReference type="GO" id="GO:0032259">
    <property type="term" value="P:methylation"/>
    <property type="evidence" value="ECO:0007669"/>
    <property type="project" value="UniProtKB-KW"/>
</dbReference>
<evidence type="ECO:0000256" key="2">
    <source>
        <dbReference type="ARBA" id="ARBA00022679"/>
    </source>
</evidence>
<proteinExistence type="predicted"/>
<dbReference type="eggNOG" id="COG0500">
    <property type="taxonomic scope" value="Bacteria"/>
</dbReference>
<dbReference type="PANTHER" id="PTHR43464:SF19">
    <property type="entry name" value="UBIQUINONE BIOSYNTHESIS O-METHYLTRANSFERASE, MITOCHONDRIAL"/>
    <property type="match status" value="1"/>
</dbReference>
<dbReference type="Pfam" id="PF08241">
    <property type="entry name" value="Methyltransf_11"/>
    <property type="match status" value="1"/>
</dbReference>
<dbReference type="Proteomes" id="UP000017819">
    <property type="component" value="Unassembled WGS sequence"/>
</dbReference>
<evidence type="ECO:0000313" key="6">
    <source>
        <dbReference type="Proteomes" id="UP000017819"/>
    </source>
</evidence>
<name>V4QZT5_9HYPH</name>
<dbReference type="CDD" id="cd02440">
    <property type="entry name" value="AdoMet_MTases"/>
    <property type="match status" value="1"/>
</dbReference>
<dbReference type="Gene3D" id="3.40.50.150">
    <property type="entry name" value="Vaccinia Virus protein VP39"/>
    <property type="match status" value="1"/>
</dbReference>